<dbReference type="InterPro" id="IPR029030">
    <property type="entry name" value="Caspase-like_dom_sf"/>
</dbReference>
<keyword evidence="3" id="KW-1185">Reference proteome</keyword>
<protein>
    <submittedName>
        <fullName evidence="2">Caspase domain-containing protein</fullName>
    </submittedName>
</protein>
<dbReference type="InterPro" id="IPR011600">
    <property type="entry name" value="Pept_C14_caspase"/>
</dbReference>
<dbReference type="OrthoDB" id="9812126at2"/>
<dbReference type="EMBL" id="PGEX01000001">
    <property type="protein sequence ID" value="PJJ40514.1"/>
    <property type="molecule type" value="Genomic_DNA"/>
</dbReference>
<organism evidence="2 3">
    <name type="scientific">Hallerella succinigenes</name>
    <dbReference type="NCBI Taxonomy" id="1896222"/>
    <lineage>
        <taxon>Bacteria</taxon>
        <taxon>Pseudomonadati</taxon>
        <taxon>Fibrobacterota</taxon>
        <taxon>Fibrobacteria</taxon>
        <taxon>Fibrobacterales</taxon>
        <taxon>Fibrobacteraceae</taxon>
        <taxon>Hallerella</taxon>
    </lineage>
</organism>
<dbReference type="PANTHER" id="PTHR22576">
    <property type="entry name" value="MUCOSA ASSOCIATED LYMPHOID TISSUE LYMPHOMA TRANSLOCATION PROTEIN 1/PARACASPASE"/>
    <property type="match status" value="1"/>
</dbReference>
<sequence length="313" mass="34199">MTRKAVVIGVDHSSGNPLNSCILDAQEISKLLSKNADGSDNFEITELHDATVNEALNAVQELFQSEADVALFYFSGHGGLYQSVGSLQMTDGPLMLKGLMESVLESNSQNRIVILDSCFSGDVGNILSNQSLLVPGVTFMSACKRNEVSKCVKGRCSLYTSCIVDALSGGAADLFGDVSLDSIHSYADKILSSGGQHPVFKTSANEFLSLRKAAPRISKDELKEALLLFPNVDSQFQLDPSFEETNVDGSQDRHLKPYAIDENVRIFKKLQRLQGFGLVIPNDADYMYWAAMKSKSCSLTPIGQAYWRIFSNN</sequence>
<dbReference type="Proteomes" id="UP000231134">
    <property type="component" value="Unassembled WGS sequence"/>
</dbReference>
<dbReference type="AlphaFoldDB" id="A0A2M9A487"/>
<dbReference type="RefSeq" id="WP_100424588.1">
    <property type="nucleotide sequence ID" value="NZ_PGEX01000001.1"/>
</dbReference>
<dbReference type="Gene3D" id="3.40.50.1460">
    <property type="match status" value="1"/>
</dbReference>
<dbReference type="GO" id="GO:0006508">
    <property type="term" value="P:proteolysis"/>
    <property type="evidence" value="ECO:0007669"/>
    <property type="project" value="InterPro"/>
</dbReference>
<dbReference type="Pfam" id="PF00656">
    <property type="entry name" value="Peptidase_C14"/>
    <property type="match status" value="1"/>
</dbReference>
<comment type="caution">
    <text evidence="2">The sequence shown here is derived from an EMBL/GenBank/DDBJ whole genome shotgun (WGS) entry which is preliminary data.</text>
</comment>
<evidence type="ECO:0000259" key="1">
    <source>
        <dbReference type="Pfam" id="PF00656"/>
    </source>
</evidence>
<dbReference type="SUPFAM" id="SSF52129">
    <property type="entry name" value="Caspase-like"/>
    <property type="match status" value="1"/>
</dbReference>
<dbReference type="InterPro" id="IPR052039">
    <property type="entry name" value="Caspase-related_regulators"/>
</dbReference>
<proteinExistence type="predicted"/>
<name>A0A2M9A487_9BACT</name>
<dbReference type="PANTHER" id="PTHR22576:SF37">
    <property type="entry name" value="MUCOSA-ASSOCIATED LYMPHOID TISSUE LYMPHOMA TRANSLOCATION PROTEIN 1"/>
    <property type="match status" value="1"/>
</dbReference>
<feature type="domain" description="Peptidase C14 caspase" evidence="1">
    <location>
        <begin position="2"/>
        <end position="202"/>
    </location>
</feature>
<evidence type="ECO:0000313" key="2">
    <source>
        <dbReference type="EMBL" id="PJJ40514.1"/>
    </source>
</evidence>
<gene>
    <name evidence="2" type="ORF">BGX16_0441</name>
</gene>
<reference evidence="2 3" key="1">
    <citation type="submission" date="2017-11" db="EMBL/GenBank/DDBJ databases">
        <title>Animal gut microbial communities from fecal samples from Wisconsin, USA.</title>
        <authorList>
            <person name="Neumann A."/>
        </authorList>
    </citation>
    <scope>NUCLEOTIDE SEQUENCE [LARGE SCALE GENOMIC DNA]</scope>
    <source>
        <strain evidence="2 3">UWS3</strain>
    </source>
</reference>
<accession>A0A2M9A487</accession>
<evidence type="ECO:0000313" key="3">
    <source>
        <dbReference type="Proteomes" id="UP000231134"/>
    </source>
</evidence>
<dbReference type="GO" id="GO:0004197">
    <property type="term" value="F:cysteine-type endopeptidase activity"/>
    <property type="evidence" value="ECO:0007669"/>
    <property type="project" value="InterPro"/>
</dbReference>